<proteinExistence type="predicted"/>
<evidence type="ECO:0000313" key="3">
    <source>
        <dbReference type="Proteomes" id="UP001310594"/>
    </source>
</evidence>
<dbReference type="AlphaFoldDB" id="A0AAN8A545"/>
<feature type="compositionally biased region" description="Low complexity" evidence="1">
    <location>
        <begin position="432"/>
        <end position="453"/>
    </location>
</feature>
<feature type="region of interest" description="Disordered" evidence="1">
    <location>
        <begin position="1159"/>
        <end position="1178"/>
    </location>
</feature>
<dbReference type="EMBL" id="JAVRQU010000002">
    <property type="protein sequence ID" value="KAK5706496.1"/>
    <property type="molecule type" value="Genomic_DNA"/>
</dbReference>
<evidence type="ECO:0000256" key="1">
    <source>
        <dbReference type="SAM" id="MobiDB-lite"/>
    </source>
</evidence>
<feature type="compositionally biased region" description="Low complexity" evidence="1">
    <location>
        <begin position="491"/>
        <end position="504"/>
    </location>
</feature>
<accession>A0AAN8A545</accession>
<feature type="compositionally biased region" description="Low complexity" evidence="1">
    <location>
        <begin position="133"/>
        <end position="144"/>
    </location>
</feature>
<protein>
    <submittedName>
        <fullName evidence="2">Uncharacterized protein</fullName>
    </submittedName>
</protein>
<feature type="compositionally biased region" description="Polar residues" evidence="1">
    <location>
        <begin position="201"/>
        <end position="212"/>
    </location>
</feature>
<name>A0AAN8A545_9PEZI</name>
<feature type="compositionally biased region" description="Polar residues" evidence="1">
    <location>
        <begin position="221"/>
        <end position="234"/>
    </location>
</feature>
<feature type="region of interest" description="Disordered" evidence="1">
    <location>
        <begin position="674"/>
        <end position="711"/>
    </location>
</feature>
<evidence type="ECO:0000313" key="2">
    <source>
        <dbReference type="EMBL" id="KAK5706496.1"/>
    </source>
</evidence>
<feature type="region of interest" description="Disordered" evidence="1">
    <location>
        <begin position="489"/>
        <end position="615"/>
    </location>
</feature>
<feature type="region of interest" description="Disordered" evidence="1">
    <location>
        <begin position="398"/>
        <end position="454"/>
    </location>
</feature>
<feature type="compositionally biased region" description="Polar residues" evidence="1">
    <location>
        <begin position="689"/>
        <end position="706"/>
    </location>
</feature>
<feature type="compositionally biased region" description="Polar residues" evidence="1">
    <location>
        <begin position="541"/>
        <end position="615"/>
    </location>
</feature>
<dbReference type="Proteomes" id="UP001310594">
    <property type="component" value="Unassembled WGS sequence"/>
</dbReference>
<feature type="region of interest" description="Disordered" evidence="1">
    <location>
        <begin position="86"/>
        <end position="151"/>
    </location>
</feature>
<feature type="region of interest" description="Disordered" evidence="1">
    <location>
        <begin position="362"/>
        <end position="383"/>
    </location>
</feature>
<organism evidence="2 3">
    <name type="scientific">Elasticomyces elasticus</name>
    <dbReference type="NCBI Taxonomy" id="574655"/>
    <lineage>
        <taxon>Eukaryota</taxon>
        <taxon>Fungi</taxon>
        <taxon>Dikarya</taxon>
        <taxon>Ascomycota</taxon>
        <taxon>Pezizomycotina</taxon>
        <taxon>Dothideomycetes</taxon>
        <taxon>Dothideomycetidae</taxon>
        <taxon>Mycosphaerellales</taxon>
        <taxon>Teratosphaeriaceae</taxon>
        <taxon>Elasticomyces</taxon>
    </lineage>
</organism>
<gene>
    <name evidence="2" type="ORF">LTR97_001485</name>
</gene>
<sequence>MSVLREYLDAAACHKRNRETARRFNHSTAIRERLGSITTQGVSAPVLRADFDWTVNRASDKLKKEVNVELGFLQALERHIRQVDQHFSQQASVPHDSRHGPFDAKISQHSPQQRVDEEQSSLQQPLLPPQQPIPVQVSGVVSPPNHHASATARTNLRQSFNQPCQTYAQDIPSNLHYSPAYSTQINTQSASRMRAQPSNPPQTQTNLDQRQNYEPRIPPRSTFNPPSVHFSLQESQRELQTPRRRFEKKVESEEQTSERRSSTVPAGVERIQRVDNVTRTLPTVVETVELQQHDRSSLKHTRSPSNDCGGALTQVVDCGGEARLPQPAASGPLQKKVRALLEHDYWLSTSADIQVKAADDWKLLPGEPQPTPPESGQRPNMSHSMLTHSFDFEIKNDIDEDDDGAIDDELLCSSPVPTTKQPKHQPEAPVVQDISQTHQHQSSQAPSASQDNSYTPCVKVNSLASSRWTTFLGKWRRHLQAPSAIQDIPHAQQPQSSQAPSASQDIPHAQLSKSSQAPSASQDTSHAQLSKSSQALSASQDTSHAQLSQKPQAPSASQDTSHAQLSQKPQASSASQDTSYAQLSQKPQVPSASQDTSHAQLSQKPQVPSASQDTWHAQLSQKLQVPSASQDTWHAQLSQKLQVLPVAPTNHGPTSLLPLLPLQSTSVQRGVASLTLGDGEDGAPPQPSQSPLVNDSSQPLPWSSSPVRRVGARRQDVANALDTQDEHSMHKAIYGECALHLDVDEYDFASIVAPFVSSPAVTNTGDEELVSPTPRAEAADGTLELEADTGSTGPPNADRLSPKEQRWLDGAARSTPRKVDGSDIIPASHKCRMYLAKHPQTKARAKHYVWALFTMLGYDLPTVKELGEADFDPKVIDRILTELGDFTAFWLPASVAFHASSRAFRIAEGVAGPHPDNQHQIDDGMSALHQVHLCQCGNAHHPWQTVIHILRIGCGLFETFEADNQISHLTGVACIANPNGIVMESGMDNRARVKCHSGEVTTCKHTPPCQFISNPYEHVLQTTIELRTRLSQSLTDKVTHHCSPCNKTITGSTRDWVVHVSEHSQSVFVENSDEHAVLCPSGRNIDNVALSAKNHHFAFHRKEGRCADTHTWSDKSLDQLPPGLRSAHVGHFWRAFKAVEVDPEKLRTQILRLDYKYQPRKSKARATGVQEEQAGEDE</sequence>
<feature type="compositionally biased region" description="Low complexity" evidence="1">
    <location>
        <begin position="525"/>
        <end position="540"/>
    </location>
</feature>
<feature type="compositionally biased region" description="Basic and acidic residues" evidence="1">
    <location>
        <begin position="248"/>
        <end position="261"/>
    </location>
</feature>
<feature type="region of interest" description="Disordered" evidence="1">
    <location>
        <begin position="184"/>
        <end position="267"/>
    </location>
</feature>
<reference evidence="2" key="1">
    <citation type="submission" date="2023-08" db="EMBL/GenBank/DDBJ databases">
        <title>Black Yeasts Isolated from many extreme environments.</title>
        <authorList>
            <person name="Coleine C."/>
            <person name="Stajich J.E."/>
            <person name="Selbmann L."/>
        </authorList>
    </citation>
    <scope>NUCLEOTIDE SEQUENCE</scope>
    <source>
        <strain evidence="2">CCFEE 5810</strain>
    </source>
</reference>
<comment type="caution">
    <text evidence="2">The sequence shown here is derived from an EMBL/GenBank/DDBJ whole genome shotgun (WGS) entry which is preliminary data.</text>
</comment>
<feature type="compositionally biased region" description="Acidic residues" evidence="1">
    <location>
        <begin position="398"/>
        <end position="410"/>
    </location>
</feature>
<feature type="compositionally biased region" description="Polar residues" evidence="1">
    <location>
        <begin position="511"/>
        <end position="524"/>
    </location>
</feature>